<sequence length="210" mass="23718">MRRENMNLKKLLEKIKEDFEKKGSKNIKANLLIVFLIGVLILVTSSFFKSSSTIGKEEAEDNKEIEEVQGEVSIKDINRNKEKQLGIELKQILEKTEGIGNVDVMLYFSEGEEQVPAFNINDSTNSTEETDNEGGRRKTTQKNNGNTVVTTNKGEKTEPLILKTKKPEITGVLIVAEGAENKLTEYRIKKAVINLFNIPENKVNVYPMKK</sequence>
<keyword evidence="2" id="KW-1133">Transmembrane helix</keyword>
<keyword evidence="2" id="KW-0812">Transmembrane</keyword>
<organism evidence="3 4">
    <name type="scientific">Clostridium tetani (strain Massachusetts / E88)</name>
    <dbReference type="NCBI Taxonomy" id="212717"/>
    <lineage>
        <taxon>Bacteria</taxon>
        <taxon>Bacillati</taxon>
        <taxon>Bacillota</taxon>
        <taxon>Clostridia</taxon>
        <taxon>Eubacteriales</taxon>
        <taxon>Clostridiaceae</taxon>
        <taxon>Clostridium</taxon>
    </lineage>
</organism>
<dbReference type="InterPro" id="IPR014195">
    <property type="entry name" value="Spore_III_AG"/>
</dbReference>
<evidence type="ECO:0000256" key="1">
    <source>
        <dbReference type="SAM" id="MobiDB-lite"/>
    </source>
</evidence>
<dbReference type="STRING" id="212717.CTC_01584"/>
<protein>
    <submittedName>
        <fullName evidence="3">Stage III sporulation protein AG</fullName>
    </submittedName>
</protein>
<dbReference type="KEGG" id="ctc:CTC_01584"/>
<accession>Q894G2</accession>
<dbReference type="AlphaFoldDB" id="Q894G2"/>
<name>Q894G2_CLOTE</name>
<feature type="region of interest" description="Disordered" evidence="1">
    <location>
        <begin position="117"/>
        <end position="151"/>
    </location>
</feature>
<dbReference type="EMBL" id="AE015927">
    <property type="protein sequence ID" value="AAO36130.1"/>
    <property type="molecule type" value="Genomic_DNA"/>
</dbReference>
<feature type="transmembrane region" description="Helical" evidence="2">
    <location>
        <begin position="29"/>
        <end position="48"/>
    </location>
</feature>
<reference evidence="3 4" key="1">
    <citation type="journal article" date="2003" name="Proc. Natl. Acad. Sci. U.S.A.">
        <title>The genome sequence of Clostridium tetani, the causative agent of tetanus disease.</title>
        <authorList>
            <person name="Brueggemann H."/>
            <person name="Baumer S."/>
            <person name="Fricke W.F."/>
            <person name="Wiezer A."/>
            <person name="Liesegang H."/>
            <person name="Decker I."/>
            <person name="Herzberg C."/>
            <person name="Martinez-Arias R."/>
            <person name="Merkl R."/>
            <person name="Henne A."/>
            <person name="Gottschalk G."/>
        </authorList>
    </citation>
    <scope>NUCLEOTIDE SEQUENCE [LARGE SCALE GENOMIC DNA]</scope>
    <source>
        <strain evidence="4">Massachusetts / E88</strain>
    </source>
</reference>
<feature type="compositionally biased region" description="Low complexity" evidence="1">
    <location>
        <begin position="141"/>
        <end position="151"/>
    </location>
</feature>
<dbReference type="NCBIfam" id="TIGR02830">
    <property type="entry name" value="spore_III_AG"/>
    <property type="match status" value="1"/>
</dbReference>
<evidence type="ECO:0000313" key="3">
    <source>
        <dbReference type="EMBL" id="AAO36130.1"/>
    </source>
</evidence>
<gene>
    <name evidence="3" type="ordered locus">CTC_01584</name>
</gene>
<dbReference type="HOGENOM" id="CLU_071454_2_0_9"/>
<evidence type="ECO:0000313" key="4">
    <source>
        <dbReference type="Proteomes" id="UP000001412"/>
    </source>
</evidence>
<dbReference type="Proteomes" id="UP000001412">
    <property type="component" value="Chromosome"/>
</dbReference>
<keyword evidence="2" id="KW-0472">Membrane</keyword>
<keyword evidence="4" id="KW-1185">Reference proteome</keyword>
<evidence type="ECO:0000256" key="2">
    <source>
        <dbReference type="SAM" id="Phobius"/>
    </source>
</evidence>
<proteinExistence type="predicted"/>